<keyword evidence="9 13" id="KW-0066">ATP synthesis</keyword>
<evidence type="ECO:0000256" key="4">
    <source>
        <dbReference type="ARBA" id="ARBA00022692"/>
    </source>
</evidence>
<dbReference type="AlphaFoldDB" id="A0A291GEJ1"/>
<evidence type="ECO:0000256" key="1">
    <source>
        <dbReference type="ARBA" id="ARBA00005513"/>
    </source>
</evidence>
<name>A0A291GEJ1_9RHOB</name>
<evidence type="ECO:0000256" key="5">
    <source>
        <dbReference type="ARBA" id="ARBA00022781"/>
    </source>
</evidence>
<dbReference type="HAMAP" id="MF_01398">
    <property type="entry name" value="ATP_synth_b_bprime"/>
    <property type="match status" value="1"/>
</dbReference>
<reference evidence="16 17" key="1">
    <citation type="submission" date="2017-06" db="EMBL/GenBank/DDBJ databases">
        <title>Celeribacter sp. TSPH2 complete genome sequence.</title>
        <authorList>
            <person name="Woo J.-H."/>
            <person name="Kim H.-S."/>
        </authorList>
    </citation>
    <scope>NUCLEOTIDE SEQUENCE [LARGE SCALE GENOMIC DNA]</scope>
    <source>
        <strain evidence="16 17">TSPH2</strain>
    </source>
</reference>
<evidence type="ECO:0000256" key="3">
    <source>
        <dbReference type="ARBA" id="ARBA00022547"/>
    </source>
</evidence>
<dbReference type="GO" id="GO:0045259">
    <property type="term" value="C:proton-transporting ATP synthase complex"/>
    <property type="evidence" value="ECO:0007669"/>
    <property type="project" value="UniProtKB-KW"/>
</dbReference>
<dbReference type="InterPro" id="IPR050059">
    <property type="entry name" value="ATP_synthase_B_chain"/>
</dbReference>
<evidence type="ECO:0000313" key="16">
    <source>
        <dbReference type="EMBL" id="ATG48601.1"/>
    </source>
</evidence>
<evidence type="ECO:0000256" key="6">
    <source>
        <dbReference type="ARBA" id="ARBA00022989"/>
    </source>
</evidence>
<organism evidence="16 17">
    <name type="scientific">Celeribacter ethanolicus</name>
    <dbReference type="NCBI Taxonomy" id="1758178"/>
    <lineage>
        <taxon>Bacteria</taxon>
        <taxon>Pseudomonadati</taxon>
        <taxon>Pseudomonadota</taxon>
        <taxon>Alphaproteobacteria</taxon>
        <taxon>Rhodobacterales</taxon>
        <taxon>Roseobacteraceae</taxon>
        <taxon>Celeribacter</taxon>
    </lineage>
</organism>
<evidence type="ECO:0000256" key="8">
    <source>
        <dbReference type="ARBA" id="ARBA00023136"/>
    </source>
</evidence>
<dbReference type="STRING" id="1758178.GCA_001550095_01976"/>
<dbReference type="OrthoDB" id="466272at2"/>
<accession>A0A291GEJ1</accession>
<dbReference type="PANTHER" id="PTHR33445:SF2">
    <property type="entry name" value="ATP SYNTHASE SUBUNIT B', CHLOROPLASTIC"/>
    <property type="match status" value="1"/>
</dbReference>
<evidence type="ECO:0000313" key="17">
    <source>
        <dbReference type="Proteomes" id="UP000217935"/>
    </source>
</evidence>
<sequence length="244" mass="26713">MTIDWWTLGLQTVNVLILLWILARFLFRPVAKIIAERQAAAHAALDEAETAKHAAEAARAEAEAARQAVLRERAEKIAEVRKDAEAEKQRLMAEVQAELDKARWQAKDELARQGRAQQEALSEQAGVLAGDIADRLLARLPKEARVAGFIDGLVEAVAQLPESTRAGIGLHGPVPLRAAQMPTEAEIAQLRDGLDTTLGRAVEIEVTEAPELIAGLELDTATAIVRNHFRADLDRITAEVRKHD</sequence>
<keyword evidence="3 13" id="KW-0138">CF(0)</keyword>
<keyword evidence="15" id="KW-0175">Coiled coil</keyword>
<evidence type="ECO:0000256" key="10">
    <source>
        <dbReference type="ARBA" id="ARBA00025198"/>
    </source>
</evidence>
<keyword evidence="6 13" id="KW-1133">Transmembrane helix</keyword>
<gene>
    <name evidence="13" type="primary">atpF</name>
    <name evidence="16" type="ORF">CEW89_14180</name>
</gene>
<dbReference type="GO" id="GO:0005886">
    <property type="term" value="C:plasma membrane"/>
    <property type="evidence" value="ECO:0007669"/>
    <property type="project" value="UniProtKB-SubCell"/>
</dbReference>
<comment type="subunit">
    <text evidence="13">F-type ATPases have 2 components, F(1) - the catalytic core - and F(0) - the membrane proton channel. F(1) has five subunits: alpha(3), beta(3), gamma(1), delta(1), epsilon(1). F(0) has three main subunits: a(1), b(2) and c(10-14). The alpha and beta chains form an alternating ring which encloses part of the gamma chain. F(1) is attached to F(0) by a central stalk formed by the gamma and epsilon chains, while a peripheral stalk is formed by the delta and b chains.</text>
</comment>
<dbReference type="PANTHER" id="PTHR33445">
    <property type="entry name" value="ATP SYNTHASE SUBUNIT B', CHLOROPLASTIC"/>
    <property type="match status" value="1"/>
</dbReference>
<keyword evidence="4 13" id="KW-0812">Transmembrane</keyword>
<evidence type="ECO:0000256" key="13">
    <source>
        <dbReference type="HAMAP-Rule" id="MF_01398"/>
    </source>
</evidence>
<comment type="subcellular location">
    <subcellularLocation>
        <location evidence="13">Cell membrane</location>
        <topology evidence="13">Single-pass membrane protein</topology>
    </subcellularLocation>
    <subcellularLocation>
        <location evidence="12">Endomembrane system</location>
        <topology evidence="12">Single-pass membrane protein</topology>
    </subcellularLocation>
</comment>
<evidence type="ECO:0000256" key="9">
    <source>
        <dbReference type="ARBA" id="ARBA00023310"/>
    </source>
</evidence>
<evidence type="ECO:0000256" key="2">
    <source>
        <dbReference type="ARBA" id="ARBA00022448"/>
    </source>
</evidence>
<keyword evidence="5 13" id="KW-0375">Hydrogen ion transport</keyword>
<dbReference type="InterPro" id="IPR002146">
    <property type="entry name" value="ATP_synth_b/b'su_bac/chlpt"/>
</dbReference>
<evidence type="ECO:0000256" key="12">
    <source>
        <dbReference type="ARBA" id="ARBA00037847"/>
    </source>
</evidence>
<evidence type="ECO:0000256" key="7">
    <source>
        <dbReference type="ARBA" id="ARBA00023065"/>
    </source>
</evidence>
<evidence type="ECO:0000256" key="15">
    <source>
        <dbReference type="SAM" id="Coils"/>
    </source>
</evidence>
<feature type="coiled-coil region" evidence="15">
    <location>
        <begin position="41"/>
        <end position="112"/>
    </location>
</feature>
<evidence type="ECO:0000256" key="14">
    <source>
        <dbReference type="RuleBase" id="RU003848"/>
    </source>
</evidence>
<dbReference type="GO" id="GO:0046933">
    <property type="term" value="F:proton-transporting ATP synthase activity, rotational mechanism"/>
    <property type="evidence" value="ECO:0007669"/>
    <property type="project" value="UniProtKB-UniRule"/>
</dbReference>
<keyword evidence="8 13" id="KW-0472">Membrane</keyword>
<dbReference type="RefSeq" id="WP_096806329.1">
    <property type="nucleotide sequence ID" value="NZ_CP022196.1"/>
</dbReference>
<dbReference type="GO" id="GO:0012505">
    <property type="term" value="C:endomembrane system"/>
    <property type="evidence" value="ECO:0007669"/>
    <property type="project" value="UniProtKB-SubCell"/>
</dbReference>
<dbReference type="EMBL" id="CP022196">
    <property type="protein sequence ID" value="ATG48601.1"/>
    <property type="molecule type" value="Genomic_DNA"/>
</dbReference>
<protein>
    <recommendedName>
        <fullName evidence="13">ATP synthase subunit b</fullName>
    </recommendedName>
    <alternativeName>
        <fullName evidence="13">ATP synthase F(0) sector subunit b</fullName>
    </alternativeName>
    <alternativeName>
        <fullName evidence="13">ATPase subunit I</fullName>
    </alternativeName>
    <alternativeName>
        <fullName evidence="13">F-type ATPase subunit b</fullName>
        <shortName evidence="13">F-ATPase subunit b</shortName>
    </alternativeName>
</protein>
<dbReference type="CDD" id="cd06503">
    <property type="entry name" value="ATP-synt_Fo_b"/>
    <property type="match status" value="1"/>
</dbReference>
<keyword evidence="2 13" id="KW-0813">Transport</keyword>
<dbReference type="KEGG" id="ceh:CEW89_14180"/>
<dbReference type="Pfam" id="PF00430">
    <property type="entry name" value="ATP-synt_B"/>
    <property type="match status" value="1"/>
</dbReference>
<feature type="transmembrane region" description="Helical" evidence="13">
    <location>
        <begin position="6"/>
        <end position="27"/>
    </location>
</feature>
<comment type="similarity">
    <text evidence="1 13 14">Belongs to the ATPase B chain family.</text>
</comment>
<proteinExistence type="inferred from homology"/>
<comment type="function">
    <text evidence="10 13">F(1)F(0) ATP synthase produces ATP from ADP in the presence of a proton or sodium gradient. F-type ATPases consist of two structural domains, F(1) containing the extramembraneous catalytic core and F(0) containing the membrane proton channel, linked together by a central stalk and a peripheral stalk. During catalysis, ATP synthesis in the catalytic domain of F(1) is coupled via a rotary mechanism of the central stalk subunits to proton translocation.</text>
</comment>
<keyword evidence="7 13" id="KW-0406">Ion transport</keyword>
<dbReference type="Proteomes" id="UP000217935">
    <property type="component" value="Chromosome"/>
</dbReference>
<keyword evidence="13" id="KW-1003">Cell membrane</keyword>
<evidence type="ECO:0000256" key="11">
    <source>
        <dbReference type="ARBA" id="ARBA00025614"/>
    </source>
</evidence>
<keyword evidence="17" id="KW-1185">Reference proteome</keyword>
<dbReference type="GO" id="GO:0046961">
    <property type="term" value="F:proton-transporting ATPase activity, rotational mechanism"/>
    <property type="evidence" value="ECO:0007669"/>
    <property type="project" value="TreeGrafter"/>
</dbReference>
<comment type="function">
    <text evidence="11">Component of the F(0) channel, it forms part of the peripheral stalk, linking F(1) to F(0). The b'-subunit is a diverged and duplicated form of b found in plants and photosynthetic bacteria.</text>
</comment>